<evidence type="ECO:0000256" key="2">
    <source>
        <dbReference type="ARBA" id="ARBA00006653"/>
    </source>
</evidence>
<comment type="similarity">
    <text evidence="2">Belongs to the COG1 family.</text>
</comment>
<comment type="subcellular location">
    <subcellularLocation>
        <location evidence="1">Golgi apparatus membrane</location>
        <topology evidence="1">Peripheral membrane protein</topology>
    </subcellularLocation>
</comment>
<dbReference type="PANTHER" id="PTHR31658">
    <property type="entry name" value="CONSERVED OLIGOMERIC GOLGI COMPLEX SUBUNIT 1"/>
    <property type="match status" value="1"/>
</dbReference>
<evidence type="ECO:0000313" key="8">
    <source>
        <dbReference type="EMBL" id="KAK8893112.1"/>
    </source>
</evidence>
<evidence type="ECO:0000256" key="7">
    <source>
        <dbReference type="ARBA" id="ARBA00023136"/>
    </source>
</evidence>
<comment type="caution">
    <text evidence="8">The sequence shown here is derived from an EMBL/GenBank/DDBJ whole genome shotgun (WGS) entry which is preliminary data.</text>
</comment>
<evidence type="ECO:0000256" key="5">
    <source>
        <dbReference type="ARBA" id="ARBA00022927"/>
    </source>
</evidence>
<organism evidence="8 9">
    <name type="scientific">Tritrichomonas musculus</name>
    <dbReference type="NCBI Taxonomy" id="1915356"/>
    <lineage>
        <taxon>Eukaryota</taxon>
        <taxon>Metamonada</taxon>
        <taxon>Parabasalia</taxon>
        <taxon>Tritrichomonadida</taxon>
        <taxon>Tritrichomonadidae</taxon>
        <taxon>Tritrichomonas</taxon>
    </lineage>
</organism>
<reference evidence="8 9" key="1">
    <citation type="submission" date="2024-04" db="EMBL/GenBank/DDBJ databases">
        <title>Tritrichomonas musculus Genome.</title>
        <authorList>
            <person name="Alves-Ferreira E."/>
            <person name="Grigg M."/>
            <person name="Lorenzi H."/>
            <person name="Galac M."/>
        </authorList>
    </citation>
    <scope>NUCLEOTIDE SEQUENCE [LARGE SCALE GENOMIC DNA]</scope>
    <source>
        <strain evidence="8 9">EAF2021</strain>
    </source>
</reference>
<dbReference type="PANTHER" id="PTHR31658:SF0">
    <property type="entry name" value="CONSERVED OLIGOMERIC GOLGI COMPLEX SUBUNIT 1"/>
    <property type="match status" value="1"/>
</dbReference>
<accession>A0ABR2KQB0</accession>
<dbReference type="Pfam" id="PF08700">
    <property type="entry name" value="VPS51_Exo84_N"/>
    <property type="match status" value="1"/>
</dbReference>
<protein>
    <recommendedName>
        <fullName evidence="3">Conserved oligomeric Golgi complex subunit 1</fullName>
    </recommendedName>
</protein>
<keyword evidence="5" id="KW-0653">Protein transport</keyword>
<dbReference type="InterPro" id="IPR033370">
    <property type="entry name" value="COG1"/>
</dbReference>
<evidence type="ECO:0000313" key="9">
    <source>
        <dbReference type="Proteomes" id="UP001470230"/>
    </source>
</evidence>
<evidence type="ECO:0000256" key="4">
    <source>
        <dbReference type="ARBA" id="ARBA00022448"/>
    </source>
</evidence>
<dbReference type="EMBL" id="JAPFFF010000003">
    <property type="protein sequence ID" value="KAK8893112.1"/>
    <property type="molecule type" value="Genomic_DNA"/>
</dbReference>
<keyword evidence="9" id="KW-1185">Reference proteome</keyword>
<proteinExistence type="inferred from homology"/>
<keyword evidence="6" id="KW-0333">Golgi apparatus</keyword>
<sequence length="660" mass="73693">MTEVLNISVTADARDLFVEHDISTIKKIKATALNEISHKQNVLRQFIGDNYRPLLDTPPVLKEIQTIFDSTQNTLKQMNSFSHSITSSTVSFQQPQPATPFSIVSQLYLDSLNTLSNNEFSNSLQCALKAAKEFEKPSGSQSLYAALKFSVDSLPCRIFAAMQVFLTSPTTVSDSNINSNTLYDCFSASTSLLYQYPQLKTRASPTASSFIYNSLIKRIDNLVSTATQIPDVCLLFMSLIEAVIFFLNTTKAPTLILDHLLKAFKSSFEKNISQFSNLDLREILRVSKMIEDSTRNRFSTPQIVSAMKELKLKIDFMSTFIEVFKLLSAQSIRVSVENLNLKDEIIKILNDVSIEEFDAGNFSLNSTSSLSLRALGVSPIITDFQKRLDSPILLIVSQLQSQVTQIATSEMLKIPLKVAVNDASQILKDAINKTPLTVCLIINALCSLSAAAQLGDSVSDLLSLQNESAKEWAKRVAHESCLILQRSIGVSSKDKQPLTNDNIDGCAFRFLSFLERSILKAAGHIQHHPLDTNLRYEARRVVVDFFSDELKKMEFSNSASDPIEARKRIEDRAAKLFEEYSLIAQVLAINRNSEIRTLFIQKMNPVDFNSIDTQTTKKVDQTLSQSGEMFKLIGGGLQAREHNSVDIDVNLVLDRLFPNS</sequence>
<keyword evidence="4" id="KW-0813">Transport</keyword>
<keyword evidence="7" id="KW-0472">Membrane</keyword>
<evidence type="ECO:0000256" key="1">
    <source>
        <dbReference type="ARBA" id="ARBA00004395"/>
    </source>
</evidence>
<name>A0ABR2KQB0_9EUKA</name>
<dbReference type="Proteomes" id="UP001470230">
    <property type="component" value="Unassembled WGS sequence"/>
</dbReference>
<gene>
    <name evidence="8" type="ORF">M9Y10_021527</name>
</gene>
<evidence type="ECO:0000256" key="6">
    <source>
        <dbReference type="ARBA" id="ARBA00023034"/>
    </source>
</evidence>
<evidence type="ECO:0000256" key="3">
    <source>
        <dbReference type="ARBA" id="ARBA00020978"/>
    </source>
</evidence>